<dbReference type="PANTHER" id="PTHR43706">
    <property type="entry name" value="NADH DEHYDROGENASE"/>
    <property type="match status" value="1"/>
</dbReference>
<dbReference type="PRINTS" id="PR00411">
    <property type="entry name" value="PNDRDTASEI"/>
</dbReference>
<dbReference type="Pfam" id="PF07992">
    <property type="entry name" value="Pyr_redox_2"/>
    <property type="match status" value="1"/>
</dbReference>
<reference evidence="11 12" key="1">
    <citation type="submission" date="2010-05" db="EMBL/GenBank/DDBJ databases">
        <title>Complete sequence of Thermoanaerobacter mathranii subsp. mathranii mathranii str. A3.</title>
        <authorList>
            <consortium name="US DOE Joint Genome Institute"/>
            <person name="Lucas S."/>
            <person name="Copeland A."/>
            <person name="Lapidus A."/>
            <person name="Cheng J.-F."/>
            <person name="Bruce D."/>
            <person name="Goodwin L."/>
            <person name="Pitluck S."/>
            <person name="Held B."/>
            <person name="Detter J.C."/>
            <person name="Han C."/>
            <person name="Tapia R."/>
            <person name="Land M."/>
            <person name="Hauser L."/>
            <person name="Kyrpides N."/>
            <person name="Mikhailova N."/>
            <person name="Zhou J."/>
            <person name="Hemme C."/>
            <person name="Woyke T."/>
        </authorList>
    </citation>
    <scope>NUCLEOTIDE SEQUENCE [LARGE SCALE GENOMIC DNA]</scope>
    <source>
        <strain evidence="11 12">A3</strain>
    </source>
</reference>
<dbReference type="PRINTS" id="PR00368">
    <property type="entry name" value="FADPNR"/>
</dbReference>
<dbReference type="Gene3D" id="3.50.50.100">
    <property type="match status" value="1"/>
</dbReference>
<keyword evidence="8" id="KW-0472">Membrane</keyword>
<evidence type="ECO:0000256" key="4">
    <source>
        <dbReference type="ARBA" id="ARBA00022827"/>
    </source>
</evidence>
<proteinExistence type="inferred from homology"/>
<name>A0ABM5LSE0_THEM3</name>
<organism evidence="11 12">
    <name type="scientific">Thermoanaerobacter mathranii subsp. mathranii (strain DSM 11426 / CCUG 53645 / CIP 108742 / A3)</name>
    <dbReference type="NCBI Taxonomy" id="583358"/>
    <lineage>
        <taxon>Bacteria</taxon>
        <taxon>Bacillati</taxon>
        <taxon>Bacillota</taxon>
        <taxon>Clostridia</taxon>
        <taxon>Thermoanaerobacterales</taxon>
        <taxon>Thermoanaerobacteraceae</taxon>
        <taxon>Thermoanaerobacter</taxon>
    </lineage>
</organism>
<protein>
    <recommendedName>
        <fullName evidence="2">NADH:ubiquinone reductase (non-electrogenic)</fullName>
        <ecNumber evidence="2">1.6.5.9</ecNumber>
    </recommendedName>
</protein>
<evidence type="ECO:0000256" key="8">
    <source>
        <dbReference type="SAM" id="Phobius"/>
    </source>
</evidence>
<accession>A0ABM5LSE0</accession>
<keyword evidence="8" id="KW-1133">Transmembrane helix</keyword>
<evidence type="ECO:0000256" key="6">
    <source>
        <dbReference type="ARBA" id="ARBA00023027"/>
    </source>
</evidence>
<comment type="similarity">
    <text evidence="1">Belongs to the NADH dehydrogenase family.</text>
</comment>
<evidence type="ECO:0000256" key="1">
    <source>
        <dbReference type="ARBA" id="ARBA00005272"/>
    </source>
</evidence>
<dbReference type="InterPro" id="IPR007301">
    <property type="entry name" value="DoxD"/>
</dbReference>
<feature type="transmembrane region" description="Helical" evidence="8">
    <location>
        <begin position="411"/>
        <end position="438"/>
    </location>
</feature>
<evidence type="ECO:0000256" key="3">
    <source>
        <dbReference type="ARBA" id="ARBA00022630"/>
    </source>
</evidence>
<evidence type="ECO:0000259" key="10">
    <source>
        <dbReference type="Pfam" id="PF07992"/>
    </source>
</evidence>
<dbReference type="Proteomes" id="UP000002064">
    <property type="component" value="Chromosome"/>
</dbReference>
<keyword evidence="5" id="KW-0560">Oxidoreductase</keyword>
<evidence type="ECO:0000313" key="11">
    <source>
        <dbReference type="EMBL" id="ADH61746.1"/>
    </source>
</evidence>
<evidence type="ECO:0000256" key="2">
    <source>
        <dbReference type="ARBA" id="ARBA00012637"/>
    </source>
</evidence>
<keyword evidence="4" id="KW-0274">FAD</keyword>
<evidence type="ECO:0000259" key="9">
    <source>
        <dbReference type="Pfam" id="PF04173"/>
    </source>
</evidence>
<feature type="domain" description="FAD/NAD(P)-binding" evidence="10">
    <location>
        <begin position="6"/>
        <end position="324"/>
    </location>
</feature>
<dbReference type="InterPro" id="IPR045024">
    <property type="entry name" value="NDH-2"/>
</dbReference>
<dbReference type="EMBL" id="CP002032">
    <property type="protein sequence ID" value="ADH61746.1"/>
    <property type="molecule type" value="Genomic_DNA"/>
</dbReference>
<evidence type="ECO:0000256" key="7">
    <source>
        <dbReference type="ARBA" id="ARBA00047599"/>
    </source>
</evidence>
<feature type="transmembrane region" description="Helical" evidence="8">
    <location>
        <begin position="489"/>
        <end position="511"/>
    </location>
</feature>
<dbReference type="EC" id="1.6.5.9" evidence="2"/>
<gene>
    <name evidence="11" type="ordered locus">Tmath_2072</name>
</gene>
<feature type="transmembrane region" description="Helical" evidence="8">
    <location>
        <begin position="550"/>
        <end position="574"/>
    </location>
</feature>
<keyword evidence="6" id="KW-0520">NAD</keyword>
<dbReference type="InterPro" id="IPR023753">
    <property type="entry name" value="FAD/NAD-binding_dom"/>
</dbReference>
<comment type="catalytic activity">
    <reaction evidence="7">
        <text>a quinone + NADH + H(+) = a quinol + NAD(+)</text>
        <dbReference type="Rhea" id="RHEA:46160"/>
        <dbReference type="ChEBI" id="CHEBI:15378"/>
        <dbReference type="ChEBI" id="CHEBI:24646"/>
        <dbReference type="ChEBI" id="CHEBI:57540"/>
        <dbReference type="ChEBI" id="CHEBI:57945"/>
        <dbReference type="ChEBI" id="CHEBI:132124"/>
        <dbReference type="EC" id="1.6.5.9"/>
    </reaction>
</comment>
<dbReference type="InterPro" id="IPR036188">
    <property type="entry name" value="FAD/NAD-bd_sf"/>
</dbReference>
<dbReference type="RefSeq" id="WP_013150902.1">
    <property type="nucleotide sequence ID" value="NC_014209.1"/>
</dbReference>
<sequence length="596" mass="66648">MSEHKRIVIVGAGYGGVHAAKLLHKKFKNDSNIEIILIDKKPYHTLLTDLHEVAGSRIEPDSVRVYLHKIFANKKVKVIIDEVEKIDYETNRVIGKDGEYHYDYLILGIGSEPCDFGVPGVFEYGFTVGTLEAAIKTKEHIEEMFRKASVESNPEKKRKMLTFVVAGAGFTGIETAGELMEWAKSLCDKYHLDYKDVKIMVVEALNTILPNLNAKLAKKATRFLAKKGVEVLTNAPIVEVAKDYIVLKDGRKIETKTLIWTCGVQGNKCAENFGLELGRRSRIQTNEYMQAVNKENIYVIGDLAYYEIDGKPIPQVVETALQSAETVVYNIVADIKGGEKQPFKPKYHGFMVSIGSRYAVAEIMGVSLTGFLAMAMKHLVNIHYLFGVAGFNAVLSYIYHEFFEIKNNRSILGGHIAAHIPVFWLVLLRIYVGALWLIEGINKIQQGWLDPSKIFIITTSDVSGATANATTTATPVQTLQPLLKEPPAFYKWFMDTFVVPHAFLFQAMVVLAEVAIGLALIAGLFTFLASAGSIFLALNFILSAMADKSILWYIFAAIALMGGAGRAFGLDYYVIPWIKNWWKKTYFARKTYLYIS</sequence>
<feature type="transmembrane region" description="Helical" evidence="8">
    <location>
        <begin position="518"/>
        <end position="544"/>
    </location>
</feature>
<evidence type="ECO:0000256" key="5">
    <source>
        <dbReference type="ARBA" id="ARBA00023002"/>
    </source>
</evidence>
<dbReference type="SUPFAM" id="SSF51905">
    <property type="entry name" value="FAD/NAD(P)-binding domain"/>
    <property type="match status" value="1"/>
</dbReference>
<evidence type="ECO:0000313" key="12">
    <source>
        <dbReference type="Proteomes" id="UP000002064"/>
    </source>
</evidence>
<dbReference type="PANTHER" id="PTHR43706:SF47">
    <property type="entry name" value="EXTERNAL NADH-UBIQUINONE OXIDOREDUCTASE 1, MITOCHONDRIAL-RELATED"/>
    <property type="match status" value="1"/>
</dbReference>
<feature type="transmembrane region" description="Helical" evidence="8">
    <location>
        <begin position="382"/>
        <end position="399"/>
    </location>
</feature>
<feature type="transmembrane region" description="Helical" evidence="8">
    <location>
        <begin position="358"/>
        <end position="376"/>
    </location>
</feature>
<feature type="domain" description="TQO small subunit DoxD" evidence="9">
    <location>
        <begin position="483"/>
        <end position="586"/>
    </location>
</feature>
<dbReference type="Pfam" id="PF04173">
    <property type="entry name" value="DoxD"/>
    <property type="match status" value="1"/>
</dbReference>
<keyword evidence="3" id="KW-0285">Flavoprotein</keyword>
<keyword evidence="8" id="KW-0812">Transmembrane</keyword>
<keyword evidence="12" id="KW-1185">Reference proteome</keyword>